<dbReference type="RefSeq" id="WP_059149257.1">
    <property type="nucleotide sequence ID" value="NZ_JBEYSH010000017.1"/>
</dbReference>
<organism evidence="2 3">
    <name type="scientific">Streptomyces antimycoticus</name>
    <dbReference type="NCBI Taxonomy" id="68175"/>
    <lineage>
        <taxon>Bacteria</taxon>
        <taxon>Bacillati</taxon>
        <taxon>Actinomycetota</taxon>
        <taxon>Actinomycetes</taxon>
        <taxon>Kitasatosporales</taxon>
        <taxon>Streptomycetaceae</taxon>
        <taxon>Streptomyces</taxon>
        <taxon>Streptomyces violaceusniger group</taxon>
    </lineage>
</organism>
<evidence type="ECO:0000256" key="1">
    <source>
        <dbReference type="SAM" id="MobiDB-lite"/>
    </source>
</evidence>
<reference evidence="2 3" key="1">
    <citation type="submission" date="2023-11" db="EMBL/GenBank/DDBJ databases">
        <title>30 novel species of actinomycetes from the DSMZ collection.</title>
        <authorList>
            <person name="Nouioui I."/>
        </authorList>
    </citation>
    <scope>NUCLEOTIDE SEQUENCE [LARGE SCALE GENOMIC DNA]</scope>
    <source>
        <strain evidence="2 3">DSM 41602</strain>
    </source>
</reference>
<evidence type="ECO:0000313" key="3">
    <source>
        <dbReference type="Proteomes" id="UP001354649"/>
    </source>
</evidence>
<protein>
    <submittedName>
        <fullName evidence="2">Uncharacterized protein</fullName>
    </submittedName>
</protein>
<dbReference type="AlphaFoldDB" id="A0ABD5J8B5"/>
<dbReference type="EMBL" id="JAZBJQ010000009">
    <property type="protein sequence ID" value="MEE4584618.1"/>
    <property type="molecule type" value="Genomic_DNA"/>
</dbReference>
<comment type="caution">
    <text evidence="2">The sequence shown here is derived from an EMBL/GenBank/DDBJ whole genome shotgun (WGS) entry which is preliminary data.</text>
</comment>
<dbReference type="Proteomes" id="UP001354649">
    <property type="component" value="Unassembled WGS sequence"/>
</dbReference>
<gene>
    <name evidence="2" type="ORF">V2K49_15870</name>
</gene>
<evidence type="ECO:0000313" key="2">
    <source>
        <dbReference type="EMBL" id="MEE4584618.1"/>
    </source>
</evidence>
<name>A0ABD5J8B5_9ACTN</name>
<feature type="region of interest" description="Disordered" evidence="1">
    <location>
        <begin position="58"/>
        <end position="81"/>
    </location>
</feature>
<proteinExistence type="predicted"/>
<accession>A0ABD5J8B5</accession>
<sequence length="81" mass="8448">MTRCAGEHLSCRPNVACPRVRGSGGAPLLVPAAMRLLGRSAWYAPGFLRTVHGRFGLSEGGPAPAPGSMAEPPYAEDSTRV</sequence>